<evidence type="ECO:0000313" key="6">
    <source>
        <dbReference type="EMBL" id="KAK9288733.1"/>
    </source>
</evidence>
<dbReference type="InterPro" id="IPR027417">
    <property type="entry name" value="P-loop_NTPase"/>
</dbReference>
<dbReference type="InterPro" id="IPR044974">
    <property type="entry name" value="Disease_R_plants"/>
</dbReference>
<dbReference type="SUPFAM" id="SSF52540">
    <property type="entry name" value="P-loop containing nucleoside triphosphate hydrolases"/>
    <property type="match status" value="1"/>
</dbReference>
<dbReference type="FunFam" id="3.40.50.10140:FF:000007">
    <property type="entry name" value="Disease resistance protein (TIR-NBS-LRR class)"/>
    <property type="match status" value="1"/>
</dbReference>
<dbReference type="SMART" id="SM00382">
    <property type="entry name" value="AAA"/>
    <property type="match status" value="1"/>
</dbReference>
<dbReference type="Pfam" id="PF01582">
    <property type="entry name" value="TIR"/>
    <property type="match status" value="1"/>
</dbReference>
<dbReference type="InterPro" id="IPR000157">
    <property type="entry name" value="TIR_dom"/>
</dbReference>
<dbReference type="Pfam" id="PF00931">
    <property type="entry name" value="NB-ARC"/>
    <property type="match status" value="1"/>
</dbReference>
<dbReference type="PANTHER" id="PTHR11017:SF271">
    <property type="entry name" value="DISEASE RESISTANCE PROTEIN (TIR-NBS-LRR CLASS) FAMILY"/>
    <property type="match status" value="1"/>
</dbReference>
<dbReference type="SUPFAM" id="SSF52200">
    <property type="entry name" value="Toll/Interleukin receptor TIR domain"/>
    <property type="match status" value="1"/>
</dbReference>
<evidence type="ECO:0000259" key="4">
    <source>
        <dbReference type="PROSITE" id="PS50089"/>
    </source>
</evidence>
<dbReference type="InterPro" id="IPR042197">
    <property type="entry name" value="Apaf_helical"/>
</dbReference>
<dbReference type="Pfam" id="PF13920">
    <property type="entry name" value="zf-C3HC4_3"/>
    <property type="match status" value="1"/>
</dbReference>
<organism evidence="6 7">
    <name type="scientific">Liquidambar formosana</name>
    <name type="common">Formosan gum</name>
    <dbReference type="NCBI Taxonomy" id="63359"/>
    <lineage>
        <taxon>Eukaryota</taxon>
        <taxon>Viridiplantae</taxon>
        <taxon>Streptophyta</taxon>
        <taxon>Embryophyta</taxon>
        <taxon>Tracheophyta</taxon>
        <taxon>Spermatophyta</taxon>
        <taxon>Magnoliopsida</taxon>
        <taxon>eudicotyledons</taxon>
        <taxon>Gunneridae</taxon>
        <taxon>Pentapetalae</taxon>
        <taxon>Saxifragales</taxon>
        <taxon>Altingiaceae</taxon>
        <taxon>Liquidambar</taxon>
    </lineage>
</organism>
<dbReference type="InterPro" id="IPR013083">
    <property type="entry name" value="Znf_RING/FYVE/PHD"/>
</dbReference>
<keyword evidence="2" id="KW-0862">Zinc</keyword>
<dbReference type="SMART" id="SM00255">
    <property type="entry name" value="TIR"/>
    <property type="match status" value="1"/>
</dbReference>
<keyword evidence="7" id="KW-1185">Reference proteome</keyword>
<gene>
    <name evidence="6" type="ORF">L1049_017197</name>
</gene>
<reference evidence="6 7" key="1">
    <citation type="journal article" date="2024" name="Plant J.">
        <title>Genome sequences and population genomics reveal climatic adaptation and genomic divergence between two closely related sweetgum species.</title>
        <authorList>
            <person name="Xu W.Q."/>
            <person name="Ren C.Q."/>
            <person name="Zhang X.Y."/>
            <person name="Comes H.P."/>
            <person name="Liu X.H."/>
            <person name="Li Y.G."/>
            <person name="Kettle C.J."/>
            <person name="Jalonen R."/>
            <person name="Gaisberger H."/>
            <person name="Ma Y.Z."/>
            <person name="Qiu Y.X."/>
        </authorList>
    </citation>
    <scope>NUCLEOTIDE SEQUENCE [LARGE SCALE GENOMIC DNA]</scope>
    <source>
        <strain evidence="6">Hangzhou</strain>
    </source>
</reference>
<dbReference type="InterPro" id="IPR035897">
    <property type="entry name" value="Toll_tir_struct_dom_sf"/>
</dbReference>
<dbReference type="GO" id="GO:0007165">
    <property type="term" value="P:signal transduction"/>
    <property type="evidence" value="ECO:0007669"/>
    <property type="project" value="InterPro"/>
</dbReference>
<dbReference type="PRINTS" id="PR00364">
    <property type="entry name" value="DISEASERSIST"/>
</dbReference>
<accession>A0AAP0S2V8</accession>
<evidence type="ECO:0000256" key="1">
    <source>
        <dbReference type="ARBA" id="ARBA00023027"/>
    </source>
</evidence>
<dbReference type="EMBL" id="JBBPBK010000003">
    <property type="protein sequence ID" value="KAK9288733.1"/>
    <property type="molecule type" value="Genomic_DNA"/>
</dbReference>
<comment type="caution">
    <text evidence="6">The sequence shown here is derived from an EMBL/GenBank/DDBJ whole genome shotgun (WGS) entry which is preliminary data.</text>
</comment>
<proteinExistence type="predicted"/>
<dbReference type="Proteomes" id="UP001415857">
    <property type="component" value="Unassembled WGS sequence"/>
</dbReference>
<evidence type="ECO:0000259" key="5">
    <source>
        <dbReference type="PROSITE" id="PS50104"/>
    </source>
</evidence>
<dbReference type="GO" id="GO:0043531">
    <property type="term" value="F:ADP binding"/>
    <property type="evidence" value="ECO:0007669"/>
    <property type="project" value="InterPro"/>
</dbReference>
<feature type="region of interest" description="Disordered" evidence="3">
    <location>
        <begin position="1"/>
        <end position="21"/>
    </location>
</feature>
<dbReference type="Gene3D" id="3.40.50.300">
    <property type="entry name" value="P-loop containing nucleotide triphosphate hydrolases"/>
    <property type="match status" value="1"/>
</dbReference>
<keyword evidence="2" id="KW-0479">Metal-binding</keyword>
<feature type="domain" description="TIR" evidence="5">
    <location>
        <begin position="65"/>
        <end position="234"/>
    </location>
</feature>
<name>A0AAP0S2V8_LIQFO</name>
<protein>
    <submittedName>
        <fullName evidence="6">Uncharacterized protein</fullName>
    </submittedName>
</protein>
<dbReference type="PANTHER" id="PTHR11017">
    <property type="entry name" value="LEUCINE-RICH REPEAT-CONTAINING PROTEIN"/>
    <property type="match status" value="1"/>
</dbReference>
<dbReference type="GO" id="GO:0006952">
    <property type="term" value="P:defense response"/>
    <property type="evidence" value="ECO:0007669"/>
    <property type="project" value="InterPro"/>
</dbReference>
<evidence type="ECO:0000313" key="7">
    <source>
        <dbReference type="Proteomes" id="UP001415857"/>
    </source>
</evidence>
<feature type="compositionally biased region" description="Polar residues" evidence="3">
    <location>
        <begin position="8"/>
        <end position="18"/>
    </location>
</feature>
<dbReference type="PROSITE" id="PS50104">
    <property type="entry name" value="TIR"/>
    <property type="match status" value="1"/>
</dbReference>
<dbReference type="Gene3D" id="3.40.50.10140">
    <property type="entry name" value="Toll/interleukin-1 receptor homology (TIR) domain"/>
    <property type="match status" value="1"/>
</dbReference>
<keyword evidence="1" id="KW-0520">NAD</keyword>
<dbReference type="Gene3D" id="3.30.40.10">
    <property type="entry name" value="Zinc/RING finger domain, C3HC4 (zinc finger)"/>
    <property type="match status" value="1"/>
</dbReference>
<dbReference type="Gene3D" id="1.10.8.430">
    <property type="entry name" value="Helical domain of apoptotic protease-activating factors"/>
    <property type="match status" value="1"/>
</dbReference>
<sequence length="569" mass="65139">MVGKRTQEMASPSSSSTPRWIFDGKKTHEMASPSSSYTSGWINIFKSTQKKKALPSSSSTSASRWIYDVFVSYRGEDTRNNFTDHLLAAFRRNGIRPYRDGDELERGKEIRPELLKAIENSRFSIIVFSRNYASSTWCLDELAHIIKCKKERGQTVLPVFYDVEPSDVRKQKRKFEEAFARHEDRFQEEMDRLERWRDALREAANLKGVDVRNESNGHESTIIDKIVKEILDKLDRKKLSTALNPVGLDSRADAVISLLYDEPVDVYMVGIYGMGGIGKTTIAKEVYNKIISNFDGCCFLADVRQNSNPQGIVSLQKQILSEILKREHENIYHGDRGHKVIEERLCSLRVLIVLDDVDKLEQVNKILGNRRWLFPGSRIIVTTRIKDLLEPSRVYRQYQVEELHQGESLQLLCINAFNQWHPKEEYMECARSVVHYVGGIPLALIDLGSSLSGKSVDAWRSRLEKLREYHDAEIQKTLEKSYHSLLAGRGGERKWANDDCSNDNFSVNIINNNNQKKDRGWCKNCGKKEASELLLPCRHVCLCALCSTTLNTCPVCKTLMSASLHVYFV</sequence>
<dbReference type="InterPro" id="IPR003593">
    <property type="entry name" value="AAA+_ATPase"/>
</dbReference>
<dbReference type="PROSITE" id="PS50089">
    <property type="entry name" value="ZF_RING_2"/>
    <property type="match status" value="1"/>
</dbReference>
<feature type="domain" description="RING-type" evidence="4">
    <location>
        <begin position="522"/>
        <end position="557"/>
    </location>
</feature>
<keyword evidence="2" id="KW-0863">Zinc-finger</keyword>
<dbReference type="InterPro" id="IPR001841">
    <property type="entry name" value="Znf_RING"/>
</dbReference>
<dbReference type="CDD" id="cd16649">
    <property type="entry name" value="mRING-HC-C3HC5_CGRF1-like"/>
    <property type="match status" value="1"/>
</dbReference>
<dbReference type="InterPro" id="IPR002182">
    <property type="entry name" value="NB-ARC"/>
</dbReference>
<dbReference type="AlphaFoldDB" id="A0AAP0S2V8"/>
<evidence type="ECO:0000256" key="2">
    <source>
        <dbReference type="PROSITE-ProRule" id="PRU00175"/>
    </source>
</evidence>
<dbReference type="GO" id="GO:0008270">
    <property type="term" value="F:zinc ion binding"/>
    <property type="evidence" value="ECO:0007669"/>
    <property type="project" value="UniProtKB-KW"/>
</dbReference>
<evidence type="ECO:0000256" key="3">
    <source>
        <dbReference type="SAM" id="MobiDB-lite"/>
    </source>
</evidence>